<dbReference type="PANTHER" id="PTHR46401">
    <property type="entry name" value="GLYCOSYLTRANSFERASE WBBK-RELATED"/>
    <property type="match status" value="1"/>
</dbReference>
<dbReference type="Pfam" id="PF00534">
    <property type="entry name" value="Glycos_transf_1"/>
    <property type="match status" value="1"/>
</dbReference>
<evidence type="ECO:0000259" key="2">
    <source>
        <dbReference type="Pfam" id="PF00534"/>
    </source>
</evidence>
<dbReference type="Pfam" id="PF13439">
    <property type="entry name" value="Glyco_transf_4"/>
    <property type="match status" value="1"/>
</dbReference>
<reference evidence="4" key="1">
    <citation type="submission" date="2018-05" db="EMBL/GenBank/DDBJ databases">
        <authorList>
            <person name="Lanie J.A."/>
            <person name="Ng W.-L."/>
            <person name="Kazmierczak K.M."/>
            <person name="Andrzejewski T.M."/>
            <person name="Davidsen T.M."/>
            <person name="Wayne K.J."/>
            <person name="Tettelin H."/>
            <person name="Glass J.I."/>
            <person name="Rusch D."/>
            <person name="Podicherti R."/>
            <person name="Tsui H.-C.T."/>
            <person name="Winkler M.E."/>
        </authorList>
    </citation>
    <scope>NUCLEOTIDE SEQUENCE</scope>
</reference>
<dbReference type="GO" id="GO:0009103">
    <property type="term" value="P:lipopolysaccharide biosynthetic process"/>
    <property type="evidence" value="ECO:0007669"/>
    <property type="project" value="TreeGrafter"/>
</dbReference>
<dbReference type="EMBL" id="UINC01012772">
    <property type="protein sequence ID" value="SVA55574.1"/>
    <property type="molecule type" value="Genomic_DNA"/>
</dbReference>
<evidence type="ECO:0000313" key="4">
    <source>
        <dbReference type="EMBL" id="SVA55574.1"/>
    </source>
</evidence>
<dbReference type="AlphaFoldDB" id="A0A381WSV1"/>
<dbReference type="InterPro" id="IPR001296">
    <property type="entry name" value="Glyco_trans_1"/>
</dbReference>
<keyword evidence="1" id="KW-0808">Transferase</keyword>
<evidence type="ECO:0000256" key="1">
    <source>
        <dbReference type="ARBA" id="ARBA00022679"/>
    </source>
</evidence>
<feature type="domain" description="Glycosyltransferase subfamily 4-like N-terminal" evidence="3">
    <location>
        <begin position="29"/>
        <end position="230"/>
    </location>
</feature>
<name>A0A381WSV1_9ZZZZ</name>
<dbReference type="InterPro" id="IPR028098">
    <property type="entry name" value="Glyco_trans_4-like_N"/>
</dbReference>
<sequence>MSKRNSIKDLDNRSLRILMPSYRSHPYTGGQGIYMRLVTKAMIGLGHSVEVLSGQPYPILDEGVGLTKLPSLDLYSYEKPLDSFNFNLFKDWINLYEWFSHLTGGFSEPYTFGERMARWGKNNYSNYDVVHDNQTLAWGLLKLKNMGLPVVGTIHHPITMDKRIDIQHAKSISLKILKWRWYSFLNMQIKVARKLDPIIVVSENTRKDLVKDFKIDPKKTRKVLHGIDHETFKPIKNIGRAKNRLITTASADVPLKGLIYLIRAYDALLKEFPDLNLTVIGRLREGPTSEELEKRGIKEKVKFVTDLSGEEIAELYAISTIAVSPSVYEGFGFPAGEAMSCGIPLVATNGGSLPEVVGDAGIIVQHSNPGSLVNALQDLLNSPEKQKELSYKGRKRVLERFTWKRAAKELVEIYKEAIINVNI</sequence>
<proteinExistence type="predicted"/>
<evidence type="ECO:0008006" key="5">
    <source>
        <dbReference type="Google" id="ProtNLM"/>
    </source>
</evidence>
<gene>
    <name evidence="4" type="ORF">METZ01_LOCUS108428</name>
</gene>
<accession>A0A381WSV1</accession>
<dbReference type="GO" id="GO:0016757">
    <property type="term" value="F:glycosyltransferase activity"/>
    <property type="evidence" value="ECO:0007669"/>
    <property type="project" value="InterPro"/>
</dbReference>
<dbReference type="Gene3D" id="3.40.50.2000">
    <property type="entry name" value="Glycogen Phosphorylase B"/>
    <property type="match status" value="2"/>
</dbReference>
<dbReference type="SUPFAM" id="SSF53756">
    <property type="entry name" value="UDP-Glycosyltransferase/glycogen phosphorylase"/>
    <property type="match status" value="1"/>
</dbReference>
<organism evidence="4">
    <name type="scientific">marine metagenome</name>
    <dbReference type="NCBI Taxonomy" id="408172"/>
    <lineage>
        <taxon>unclassified sequences</taxon>
        <taxon>metagenomes</taxon>
        <taxon>ecological metagenomes</taxon>
    </lineage>
</organism>
<evidence type="ECO:0000259" key="3">
    <source>
        <dbReference type="Pfam" id="PF13439"/>
    </source>
</evidence>
<dbReference type="PANTHER" id="PTHR46401:SF2">
    <property type="entry name" value="GLYCOSYLTRANSFERASE WBBK-RELATED"/>
    <property type="match status" value="1"/>
</dbReference>
<dbReference type="CDD" id="cd03801">
    <property type="entry name" value="GT4_PimA-like"/>
    <property type="match status" value="1"/>
</dbReference>
<protein>
    <recommendedName>
        <fullName evidence="5">Glycosyl transferase family 1 domain-containing protein</fullName>
    </recommendedName>
</protein>
<feature type="domain" description="Glycosyl transferase family 1" evidence="2">
    <location>
        <begin position="241"/>
        <end position="396"/>
    </location>
</feature>